<proteinExistence type="predicted"/>
<evidence type="ECO:0000313" key="1">
    <source>
        <dbReference type="EMBL" id="AHG01915.1"/>
    </source>
</evidence>
<evidence type="ECO:0000313" key="2">
    <source>
        <dbReference type="Proteomes" id="UP000019024"/>
    </source>
</evidence>
<dbReference type="AlphaFoldDB" id="W0JXH0"/>
<dbReference type="EMBL" id="CP007057">
    <property type="protein sequence ID" value="AHG01915.1"/>
    <property type="molecule type" value="Genomic_DNA"/>
</dbReference>
<accession>W0JXH0</accession>
<keyword evidence="2" id="KW-1185">Reference proteome</keyword>
<dbReference type="KEGG" id="hlr:HALLA_01060"/>
<reference evidence="1 2" key="1">
    <citation type="submission" date="2014-01" db="EMBL/GenBank/DDBJ databases">
        <authorList>
            <consortium name="DOE Joint Genome Institute"/>
            <person name="Anderson I."/>
            <person name="Huntemann M."/>
            <person name="Han J."/>
            <person name="Chen A."/>
            <person name="Kyrpides N."/>
            <person name="Mavromatis K."/>
            <person name="Markowitz V."/>
            <person name="Palaniappan K."/>
            <person name="Ivanova N."/>
            <person name="Schaumberg A."/>
            <person name="Pati A."/>
            <person name="Liolios K."/>
            <person name="Nordberg H.P."/>
            <person name="Cantor M.N."/>
            <person name="Hua S.X."/>
            <person name="Woyke T."/>
        </authorList>
    </citation>
    <scope>NUCLEOTIDE SEQUENCE [LARGE SCALE GENOMIC DNA]</scope>
    <source>
        <strain evidence="1 2">XH-48</strain>
        <plasmid evidence="2">2</plasmid>
    </source>
</reference>
<keyword evidence="1" id="KW-0614">Plasmid</keyword>
<dbReference type="HOGENOM" id="CLU_2662207_0_0_2"/>
<gene>
    <name evidence="1" type="ORF">HALLA_01060</name>
</gene>
<dbReference type="Proteomes" id="UP000019024">
    <property type="component" value="Plasmid unnamed2"/>
</dbReference>
<name>W0JXH0_9EURY</name>
<protein>
    <submittedName>
        <fullName evidence="1">Uncharacterized protein</fullName>
    </submittedName>
</protein>
<organism evidence="1 2">
    <name type="scientific">Halostagnicola larsenii XH-48</name>
    <dbReference type="NCBI Taxonomy" id="797299"/>
    <lineage>
        <taxon>Archaea</taxon>
        <taxon>Methanobacteriati</taxon>
        <taxon>Methanobacteriota</taxon>
        <taxon>Stenosarchaea group</taxon>
        <taxon>Halobacteria</taxon>
        <taxon>Halobacteriales</taxon>
        <taxon>Natrialbaceae</taxon>
        <taxon>Halostagnicola</taxon>
    </lineage>
</organism>
<sequence>MREKRCKNGRIERVSSAQQWRVLRALLDGSAISADPILWKAETLDPGESLTIWYEPHHVLLPELADMKDGVHIAH</sequence>
<geneLocation type="plasmid" evidence="1">
    <name>unnamed</name>
</geneLocation>